<dbReference type="EMBL" id="CP076132">
    <property type="protein sequence ID" value="QWG03511.1"/>
    <property type="molecule type" value="Genomic_DNA"/>
</dbReference>
<dbReference type="KEGG" id="fya:KMW28_07970"/>
<dbReference type="Proteomes" id="UP000678679">
    <property type="component" value="Chromosome 1"/>
</dbReference>
<name>A0AAX1N7N3_9BACT</name>
<organism evidence="1 2">
    <name type="scientific">Flammeovirga yaeyamensis</name>
    <dbReference type="NCBI Taxonomy" id="367791"/>
    <lineage>
        <taxon>Bacteria</taxon>
        <taxon>Pseudomonadati</taxon>
        <taxon>Bacteroidota</taxon>
        <taxon>Cytophagia</taxon>
        <taxon>Cytophagales</taxon>
        <taxon>Flammeovirgaceae</taxon>
        <taxon>Flammeovirga</taxon>
    </lineage>
</organism>
<reference evidence="1 2" key="1">
    <citation type="submission" date="2021-05" db="EMBL/GenBank/DDBJ databases">
        <title>Comparative genomic studies on the polysaccharide-degrading batcterial strains of the Flammeovirga genus.</title>
        <authorList>
            <person name="Zewei F."/>
            <person name="Zheng Z."/>
            <person name="Yu L."/>
            <person name="Ruyue G."/>
            <person name="Yanhong M."/>
            <person name="Yuanyuan C."/>
            <person name="Jingyan G."/>
            <person name="Wenjun H."/>
        </authorList>
    </citation>
    <scope>NUCLEOTIDE SEQUENCE [LARGE SCALE GENOMIC DNA]</scope>
    <source>
        <strain evidence="1 2">NBRC:100898</strain>
    </source>
</reference>
<gene>
    <name evidence="1" type="ORF">KMW28_07970</name>
</gene>
<dbReference type="AlphaFoldDB" id="A0AAX1N7N3"/>
<evidence type="ECO:0000313" key="1">
    <source>
        <dbReference type="EMBL" id="QWG03511.1"/>
    </source>
</evidence>
<keyword evidence="2" id="KW-1185">Reference proteome</keyword>
<accession>A0AAX1N7N3</accession>
<evidence type="ECO:0000313" key="2">
    <source>
        <dbReference type="Proteomes" id="UP000678679"/>
    </source>
</evidence>
<protein>
    <submittedName>
        <fullName evidence="1">Uncharacterized protein</fullName>
    </submittedName>
</protein>
<proteinExistence type="predicted"/>
<dbReference type="RefSeq" id="WP_169664675.1">
    <property type="nucleotide sequence ID" value="NZ_CP076132.1"/>
</dbReference>
<sequence length="126" mass="15117">MKIKNIFSAIICLFILYQLYFDKEESLNYQEQLYLKQMNESFEGLITKKEIIPNRSFFRKIVFNDGEDIWIDYSGITSECYDSLHVGDFIRKEKTSPFIIVVRENQMFDILYSDTTYNYILDKSKL</sequence>